<gene>
    <name evidence="1" type="ORF">FJQ54_11130</name>
</gene>
<evidence type="ECO:0000313" key="2">
    <source>
        <dbReference type="Proteomes" id="UP000319897"/>
    </source>
</evidence>
<accession>A0A501XJS4</accession>
<dbReference type="InterPro" id="IPR019226">
    <property type="entry name" value="DUF2158"/>
</dbReference>
<protein>
    <submittedName>
        <fullName evidence="1">DUF2158 domain-containing protein</fullName>
    </submittedName>
</protein>
<dbReference type="OrthoDB" id="7173769at2"/>
<reference evidence="1 2" key="1">
    <citation type="submission" date="2019-06" db="EMBL/GenBank/DDBJ databases">
        <authorList>
            <person name="Lee I."/>
            <person name="Jang G.I."/>
            <person name="Hwang C.Y."/>
        </authorList>
    </citation>
    <scope>NUCLEOTIDE SEQUENCE [LARGE SCALE GENOMIC DNA]</scope>
    <source>
        <strain evidence="1 2">PAMC 28131</strain>
    </source>
</reference>
<evidence type="ECO:0000313" key="1">
    <source>
        <dbReference type="EMBL" id="TPE60543.1"/>
    </source>
</evidence>
<dbReference type="Pfam" id="PF09926">
    <property type="entry name" value="DUF2158"/>
    <property type="match status" value="1"/>
</dbReference>
<proteinExistence type="predicted"/>
<name>A0A501XJS4_9SPHN</name>
<dbReference type="AlphaFoldDB" id="A0A501XJS4"/>
<dbReference type="RefSeq" id="WP_140928479.1">
    <property type="nucleotide sequence ID" value="NZ_VFSU01000026.1"/>
</dbReference>
<keyword evidence="2" id="KW-1185">Reference proteome</keyword>
<comment type="caution">
    <text evidence="1">The sequence shown here is derived from an EMBL/GenBank/DDBJ whole genome shotgun (WGS) entry which is preliminary data.</text>
</comment>
<dbReference type="Proteomes" id="UP000319897">
    <property type="component" value="Unassembled WGS sequence"/>
</dbReference>
<organism evidence="1 2">
    <name type="scientific">Sandaracinobacter neustonicus</name>
    <dbReference type="NCBI Taxonomy" id="1715348"/>
    <lineage>
        <taxon>Bacteria</taxon>
        <taxon>Pseudomonadati</taxon>
        <taxon>Pseudomonadota</taxon>
        <taxon>Alphaproteobacteria</taxon>
        <taxon>Sphingomonadales</taxon>
        <taxon>Sphingosinicellaceae</taxon>
        <taxon>Sandaracinobacter</taxon>
    </lineage>
</organism>
<dbReference type="EMBL" id="VFSU01000026">
    <property type="protein sequence ID" value="TPE60543.1"/>
    <property type="molecule type" value="Genomic_DNA"/>
</dbReference>
<sequence>MTDFKPGDTVQLKSGGPIMTIDQIGTRSGRPESAAWCQWFEKTKLETGVFPLTSLHLWEE</sequence>